<evidence type="ECO:0008006" key="3">
    <source>
        <dbReference type="Google" id="ProtNLM"/>
    </source>
</evidence>
<dbReference type="RefSeq" id="WP_215627690.1">
    <property type="nucleotide sequence ID" value="NZ_CP067089.2"/>
</dbReference>
<gene>
    <name evidence="1" type="ORF">JFL75_05560</name>
</gene>
<proteinExistence type="predicted"/>
<name>A0A7T8BBG4_9SPIR</name>
<dbReference type="KEGG" id="bhc:JFL75_05560"/>
<keyword evidence="2" id="KW-1185">Reference proteome</keyword>
<reference evidence="1" key="1">
    <citation type="submission" date="2021-01" db="EMBL/GenBank/DDBJ databases">
        <title>Description of Breznakiella homolactica.</title>
        <authorList>
            <person name="Song Y."/>
            <person name="Brune A."/>
        </authorList>
    </citation>
    <scope>NUCLEOTIDE SEQUENCE</scope>
    <source>
        <strain evidence="1">RmG30</strain>
    </source>
</reference>
<sequence>MILYRPVGKKEYDLIKDSNYKLFPPRLYWQPIFYPVLNKKYAEKIASEWNTKDKDSDFIGIVTQFTIDDDYGNKFEKHIVGSSICEELWIPSEELEEFNTHIIDKIKIINVFYSDNYTQEKIDMFEV</sequence>
<protein>
    <recommendedName>
        <fullName evidence="3">ADP-ribosylation/crystallin J1</fullName>
    </recommendedName>
</protein>
<dbReference type="AlphaFoldDB" id="A0A7T8BBG4"/>
<evidence type="ECO:0000313" key="1">
    <source>
        <dbReference type="EMBL" id="QQO10386.1"/>
    </source>
</evidence>
<dbReference type="Proteomes" id="UP000595917">
    <property type="component" value="Chromosome"/>
</dbReference>
<accession>A0A7T8BBG4</accession>
<dbReference type="EMBL" id="CP067089">
    <property type="protein sequence ID" value="QQO10386.1"/>
    <property type="molecule type" value="Genomic_DNA"/>
</dbReference>
<organism evidence="1 2">
    <name type="scientific">Breznakiella homolactica</name>
    <dbReference type="NCBI Taxonomy" id="2798577"/>
    <lineage>
        <taxon>Bacteria</taxon>
        <taxon>Pseudomonadati</taxon>
        <taxon>Spirochaetota</taxon>
        <taxon>Spirochaetia</taxon>
        <taxon>Spirochaetales</taxon>
        <taxon>Breznakiellaceae</taxon>
        <taxon>Breznakiella</taxon>
    </lineage>
</organism>
<evidence type="ECO:0000313" key="2">
    <source>
        <dbReference type="Proteomes" id="UP000595917"/>
    </source>
</evidence>